<dbReference type="Pfam" id="PF00153">
    <property type="entry name" value="Mito_carr"/>
    <property type="match status" value="3"/>
</dbReference>
<evidence type="ECO:0000256" key="9">
    <source>
        <dbReference type="RuleBase" id="RU000488"/>
    </source>
</evidence>
<keyword evidence="4 8" id="KW-0812">Transmembrane</keyword>
<keyword evidence="6" id="KW-1133">Transmembrane helix</keyword>
<comment type="subcellular location">
    <subcellularLocation>
        <location evidence="1">Membrane</location>
        <topology evidence="1">Multi-pass membrane protein</topology>
    </subcellularLocation>
</comment>
<evidence type="ECO:0000256" key="7">
    <source>
        <dbReference type="ARBA" id="ARBA00023136"/>
    </source>
</evidence>
<dbReference type="InterPro" id="IPR018108">
    <property type="entry name" value="MCP_transmembrane"/>
</dbReference>
<sequence length="361" mass="39532">MRSPTSQPPSKNSGLESLGYSPADPFGITTDAPGLHKAQVSSSKEASPQPLWHYIAAGIVGSGFSDSVMHSLDTIKTRQQAAPDALKYQNTIKGYATIWREEGFSRGLYSGYGAAMLGSIPRGVTFFGTYEYLKKKLINEWGVNETVTHLFAGVMGDLVTSITFVPSEVLKTRLQTQGRYNNPYFQSGYNYKGLGDAISSLSKEAGGWRNFYSGYKATLSRDLPFSAMQFALYEKFRKLAFSFERQYGIGNGKELGLVSELLVGGAAGGITGILTTPLDVCKTRIQTQNPDDVKKSRTILKSSSVIKGISTIYKNEGFATLFSGVQPRFVWLFVQSSIMLLAYQEVLKVINDSTKQKGLQS</sequence>
<name>A0AAV5QP64_9ASCO</name>
<evidence type="ECO:0008006" key="13">
    <source>
        <dbReference type="Google" id="ProtNLM"/>
    </source>
</evidence>
<organism evidence="11 12">
    <name type="scientific">Saccharomycopsis crataegensis</name>
    <dbReference type="NCBI Taxonomy" id="43959"/>
    <lineage>
        <taxon>Eukaryota</taxon>
        <taxon>Fungi</taxon>
        <taxon>Dikarya</taxon>
        <taxon>Ascomycota</taxon>
        <taxon>Saccharomycotina</taxon>
        <taxon>Saccharomycetes</taxon>
        <taxon>Saccharomycopsidaceae</taxon>
        <taxon>Saccharomycopsis</taxon>
    </lineage>
</organism>
<evidence type="ECO:0000313" key="11">
    <source>
        <dbReference type="EMBL" id="GMM36110.1"/>
    </source>
</evidence>
<feature type="repeat" description="Solcar" evidence="8">
    <location>
        <begin position="49"/>
        <end position="136"/>
    </location>
</feature>
<keyword evidence="3 9" id="KW-0813">Transport</keyword>
<evidence type="ECO:0000256" key="3">
    <source>
        <dbReference type="ARBA" id="ARBA00022448"/>
    </source>
</evidence>
<evidence type="ECO:0000256" key="5">
    <source>
        <dbReference type="ARBA" id="ARBA00022737"/>
    </source>
</evidence>
<evidence type="ECO:0000256" key="8">
    <source>
        <dbReference type="PROSITE-ProRule" id="PRU00282"/>
    </source>
</evidence>
<feature type="repeat" description="Solcar" evidence="8">
    <location>
        <begin position="255"/>
        <end position="349"/>
    </location>
</feature>
<keyword evidence="7 8" id="KW-0472">Membrane</keyword>
<dbReference type="Proteomes" id="UP001360560">
    <property type="component" value="Unassembled WGS sequence"/>
</dbReference>
<dbReference type="AlphaFoldDB" id="A0AAV5QP64"/>
<evidence type="ECO:0000256" key="6">
    <source>
        <dbReference type="ARBA" id="ARBA00022989"/>
    </source>
</evidence>
<feature type="repeat" description="Solcar" evidence="8">
    <location>
        <begin position="144"/>
        <end position="239"/>
    </location>
</feature>
<dbReference type="FunFam" id="1.50.40.10:FF:000095">
    <property type="entry name" value="Mitochondrial carrier protein"/>
    <property type="match status" value="1"/>
</dbReference>
<dbReference type="PROSITE" id="PS50920">
    <property type="entry name" value="SOLCAR"/>
    <property type="match status" value="3"/>
</dbReference>
<evidence type="ECO:0000256" key="1">
    <source>
        <dbReference type="ARBA" id="ARBA00004141"/>
    </source>
</evidence>
<accession>A0AAV5QP64</accession>
<comment type="similarity">
    <text evidence="2 9">Belongs to the mitochondrial carrier (TC 2.A.29) family.</text>
</comment>
<proteinExistence type="inferred from homology"/>
<dbReference type="PANTHER" id="PTHR45667">
    <property type="entry name" value="S-ADENOSYLMETHIONINE MITOCHONDRIAL CARRIER PROTEIN"/>
    <property type="match status" value="1"/>
</dbReference>
<evidence type="ECO:0000256" key="4">
    <source>
        <dbReference type="ARBA" id="ARBA00022692"/>
    </source>
</evidence>
<dbReference type="SUPFAM" id="SSF103506">
    <property type="entry name" value="Mitochondrial carrier"/>
    <property type="match status" value="1"/>
</dbReference>
<dbReference type="EMBL" id="BTFZ01000011">
    <property type="protein sequence ID" value="GMM36110.1"/>
    <property type="molecule type" value="Genomic_DNA"/>
</dbReference>
<keyword evidence="5" id="KW-0677">Repeat</keyword>
<dbReference type="RefSeq" id="XP_064853106.1">
    <property type="nucleotide sequence ID" value="XM_064997034.1"/>
</dbReference>
<gene>
    <name evidence="11" type="ORF">DASC09_034350</name>
</gene>
<evidence type="ECO:0000313" key="12">
    <source>
        <dbReference type="Proteomes" id="UP001360560"/>
    </source>
</evidence>
<keyword evidence="12" id="KW-1185">Reference proteome</keyword>
<dbReference type="Gene3D" id="1.50.40.10">
    <property type="entry name" value="Mitochondrial carrier domain"/>
    <property type="match status" value="2"/>
</dbReference>
<feature type="region of interest" description="Disordered" evidence="10">
    <location>
        <begin position="1"/>
        <end position="26"/>
    </location>
</feature>
<evidence type="ECO:0000256" key="2">
    <source>
        <dbReference type="ARBA" id="ARBA00006375"/>
    </source>
</evidence>
<protein>
    <recommendedName>
        <fullName evidence="13">Mitochondrial carrier</fullName>
    </recommendedName>
</protein>
<feature type="compositionally biased region" description="Polar residues" evidence="10">
    <location>
        <begin position="1"/>
        <end position="15"/>
    </location>
</feature>
<comment type="caution">
    <text evidence="11">The sequence shown here is derived from an EMBL/GenBank/DDBJ whole genome shotgun (WGS) entry which is preliminary data.</text>
</comment>
<dbReference type="InterPro" id="IPR023395">
    <property type="entry name" value="MCP_dom_sf"/>
</dbReference>
<reference evidence="11 12" key="1">
    <citation type="journal article" date="2023" name="Elife">
        <title>Identification of key yeast species and microbe-microbe interactions impacting larval growth of Drosophila in the wild.</title>
        <authorList>
            <person name="Mure A."/>
            <person name="Sugiura Y."/>
            <person name="Maeda R."/>
            <person name="Honda K."/>
            <person name="Sakurai N."/>
            <person name="Takahashi Y."/>
            <person name="Watada M."/>
            <person name="Katoh T."/>
            <person name="Gotoh A."/>
            <person name="Gotoh Y."/>
            <person name="Taniguchi I."/>
            <person name="Nakamura K."/>
            <person name="Hayashi T."/>
            <person name="Katayama T."/>
            <person name="Uemura T."/>
            <person name="Hattori Y."/>
        </authorList>
    </citation>
    <scope>NUCLEOTIDE SEQUENCE [LARGE SCALE GENOMIC DNA]</scope>
    <source>
        <strain evidence="11 12">SC-9</strain>
    </source>
</reference>
<dbReference type="GeneID" id="90074085"/>
<evidence type="ECO:0000256" key="10">
    <source>
        <dbReference type="SAM" id="MobiDB-lite"/>
    </source>
</evidence>
<dbReference type="GO" id="GO:0016020">
    <property type="term" value="C:membrane"/>
    <property type="evidence" value="ECO:0007669"/>
    <property type="project" value="UniProtKB-SubCell"/>
</dbReference>